<keyword evidence="1" id="KW-0812">Transmembrane</keyword>
<dbReference type="GO" id="GO:0016020">
    <property type="term" value="C:membrane"/>
    <property type="evidence" value="ECO:0007669"/>
    <property type="project" value="InterPro"/>
</dbReference>
<dbReference type="AlphaFoldDB" id="A0A1U7JJ27"/>
<feature type="transmembrane region" description="Helical" evidence="1">
    <location>
        <begin position="177"/>
        <end position="195"/>
    </location>
</feature>
<dbReference type="Gene3D" id="1.10.3730.20">
    <property type="match status" value="1"/>
</dbReference>
<feature type="domain" description="EamA" evidence="2">
    <location>
        <begin position="5"/>
        <end position="137"/>
    </location>
</feature>
<feature type="transmembrane region" description="Helical" evidence="1">
    <location>
        <begin position="207"/>
        <end position="227"/>
    </location>
</feature>
<feature type="transmembrane region" description="Helical" evidence="1">
    <location>
        <begin position="34"/>
        <end position="52"/>
    </location>
</feature>
<dbReference type="STRING" id="197461.A3843_08720"/>
<gene>
    <name evidence="3" type="ORF">A3843_08720</name>
</gene>
<evidence type="ECO:0000259" key="2">
    <source>
        <dbReference type="Pfam" id="PF00892"/>
    </source>
</evidence>
<dbReference type="PANTHER" id="PTHR22911">
    <property type="entry name" value="ACYL-MALONYL CONDENSING ENZYME-RELATED"/>
    <property type="match status" value="1"/>
</dbReference>
<keyword evidence="1" id="KW-1133">Transmembrane helix</keyword>
<proteinExistence type="predicted"/>
<evidence type="ECO:0000256" key="1">
    <source>
        <dbReference type="SAM" id="Phobius"/>
    </source>
</evidence>
<accession>A0A1U7JJ27</accession>
<dbReference type="OrthoDB" id="7165334at2"/>
<protein>
    <recommendedName>
        <fullName evidence="2">EamA domain-containing protein</fullName>
    </recommendedName>
</protein>
<organism evidence="3 4">
    <name type="scientific">Pseudovibrio exalbescens</name>
    <dbReference type="NCBI Taxonomy" id="197461"/>
    <lineage>
        <taxon>Bacteria</taxon>
        <taxon>Pseudomonadati</taxon>
        <taxon>Pseudomonadota</taxon>
        <taxon>Alphaproteobacteria</taxon>
        <taxon>Hyphomicrobiales</taxon>
        <taxon>Stappiaceae</taxon>
        <taxon>Pseudovibrio</taxon>
    </lineage>
</organism>
<evidence type="ECO:0000313" key="4">
    <source>
        <dbReference type="Proteomes" id="UP000185783"/>
    </source>
</evidence>
<dbReference type="EMBL" id="LVVZ01000014">
    <property type="protein sequence ID" value="OKL44705.1"/>
    <property type="molecule type" value="Genomic_DNA"/>
</dbReference>
<reference evidence="3 4" key="1">
    <citation type="submission" date="2016-03" db="EMBL/GenBank/DDBJ databases">
        <title>Genome sequence of Nesiotobacter sp. nov., a moderately halophilic alphaproteobacterium isolated from the Yellow Sea, China.</title>
        <authorList>
            <person name="Zhang G."/>
            <person name="Zhang R."/>
        </authorList>
    </citation>
    <scope>NUCLEOTIDE SEQUENCE [LARGE SCALE GENOMIC DNA]</scope>
    <source>
        <strain evidence="3 4">WB1-6</strain>
    </source>
</reference>
<feature type="transmembrane region" description="Helical" evidence="1">
    <location>
        <begin position="73"/>
        <end position="91"/>
    </location>
</feature>
<keyword evidence="4" id="KW-1185">Reference proteome</keyword>
<dbReference type="SUPFAM" id="SSF103481">
    <property type="entry name" value="Multidrug resistance efflux transporter EmrE"/>
    <property type="match status" value="2"/>
</dbReference>
<feature type="transmembrane region" description="Helical" evidence="1">
    <location>
        <begin position="121"/>
        <end position="140"/>
    </location>
</feature>
<feature type="transmembrane region" description="Helical" evidence="1">
    <location>
        <begin position="97"/>
        <end position="114"/>
    </location>
</feature>
<sequence>MENLKGSLWMMLSMLGFAVEDMFVKLAAAAVPPGQILMLFGAGGMLGFWLMAASKGEKVLISEAISRTLLVRALFEITGRLFFILALAFTTLSSTSAILQATPLAVTLGAAVLFKERVGLARWVAIFIGFAGVLLVIQPTPASFELTSLLALIGMLGFAGRDLATRAAPPALSNAQLGVYGFAVLVPTGAGYAAFSSGFVWPDGFSWFAIASATLIGIGAYYSLTLAMRTGEVSVVTPFRYARLLFALVFGLLVFNESPNATMLAGSAIIVASGCFILLHGRHTARRQRKQAALIE</sequence>
<feature type="transmembrane region" description="Helical" evidence="1">
    <location>
        <begin position="146"/>
        <end position="165"/>
    </location>
</feature>
<dbReference type="InterPro" id="IPR037185">
    <property type="entry name" value="EmrE-like"/>
</dbReference>
<dbReference type="PANTHER" id="PTHR22911:SF135">
    <property type="entry name" value="BLR4310 PROTEIN"/>
    <property type="match status" value="1"/>
</dbReference>
<keyword evidence="1" id="KW-0472">Membrane</keyword>
<dbReference type="Proteomes" id="UP000185783">
    <property type="component" value="Unassembled WGS sequence"/>
</dbReference>
<dbReference type="Pfam" id="PF00892">
    <property type="entry name" value="EamA"/>
    <property type="match status" value="1"/>
</dbReference>
<name>A0A1U7JJ27_9HYPH</name>
<feature type="transmembrane region" description="Helical" evidence="1">
    <location>
        <begin position="239"/>
        <end position="255"/>
    </location>
</feature>
<feature type="transmembrane region" description="Helical" evidence="1">
    <location>
        <begin position="261"/>
        <end position="281"/>
    </location>
</feature>
<dbReference type="InterPro" id="IPR000620">
    <property type="entry name" value="EamA_dom"/>
</dbReference>
<evidence type="ECO:0000313" key="3">
    <source>
        <dbReference type="EMBL" id="OKL44705.1"/>
    </source>
</evidence>
<comment type="caution">
    <text evidence="3">The sequence shown here is derived from an EMBL/GenBank/DDBJ whole genome shotgun (WGS) entry which is preliminary data.</text>
</comment>